<dbReference type="InterPro" id="IPR013128">
    <property type="entry name" value="Peptidase_C1A"/>
</dbReference>
<dbReference type="InterPro" id="IPR038765">
    <property type="entry name" value="Papain-like_cys_pep_sf"/>
</dbReference>
<gene>
    <name evidence="3" type="ORF">Fcan01_00821</name>
</gene>
<feature type="domain" description="Peptidase C1A papain C-terminal" evidence="2">
    <location>
        <begin position="78"/>
        <end position="359"/>
    </location>
</feature>
<proteinExistence type="inferred from homology"/>
<evidence type="ECO:0000313" key="4">
    <source>
        <dbReference type="Proteomes" id="UP000198287"/>
    </source>
</evidence>
<dbReference type="AlphaFoldDB" id="A0A226F3S8"/>
<dbReference type="Gene3D" id="3.90.70.10">
    <property type="entry name" value="Cysteine proteinases"/>
    <property type="match status" value="1"/>
</dbReference>
<reference evidence="3 4" key="1">
    <citation type="submission" date="2015-12" db="EMBL/GenBank/DDBJ databases">
        <title>The genome of Folsomia candida.</title>
        <authorList>
            <person name="Faddeeva A."/>
            <person name="Derks M.F."/>
            <person name="Anvar Y."/>
            <person name="Smit S."/>
            <person name="Van Straalen N."/>
            <person name="Roelofs D."/>
        </authorList>
    </citation>
    <scope>NUCLEOTIDE SEQUENCE [LARGE SCALE GENOMIC DNA]</scope>
    <source>
        <strain evidence="3 4">VU population</strain>
        <tissue evidence="3">Whole body</tissue>
    </source>
</reference>
<dbReference type="PROSITE" id="PS00639">
    <property type="entry name" value="THIOL_PROTEASE_HIS"/>
    <property type="match status" value="1"/>
</dbReference>
<dbReference type="GO" id="GO:0006508">
    <property type="term" value="P:proteolysis"/>
    <property type="evidence" value="ECO:0007669"/>
    <property type="project" value="InterPro"/>
</dbReference>
<accession>A0A226F3S8</accession>
<evidence type="ECO:0000256" key="1">
    <source>
        <dbReference type="ARBA" id="ARBA00008455"/>
    </source>
</evidence>
<dbReference type="SUPFAM" id="SSF54001">
    <property type="entry name" value="Cysteine proteinases"/>
    <property type="match status" value="1"/>
</dbReference>
<dbReference type="EMBL" id="LNIX01000001">
    <property type="protein sequence ID" value="OXA63841.1"/>
    <property type="molecule type" value="Genomic_DNA"/>
</dbReference>
<dbReference type="OrthoDB" id="640249at2759"/>
<name>A0A226F3S8_FOLCA</name>
<evidence type="ECO:0000313" key="3">
    <source>
        <dbReference type="EMBL" id="OXA63841.1"/>
    </source>
</evidence>
<dbReference type="GO" id="GO:0008234">
    <property type="term" value="F:cysteine-type peptidase activity"/>
    <property type="evidence" value="ECO:0007669"/>
    <property type="project" value="InterPro"/>
</dbReference>
<dbReference type="InterPro" id="IPR025660">
    <property type="entry name" value="Pept_his_AS"/>
</dbReference>
<protein>
    <submittedName>
        <fullName evidence="3">Cathepsin B</fullName>
    </submittedName>
</protein>
<dbReference type="PANTHER" id="PTHR12411">
    <property type="entry name" value="CYSTEINE PROTEASE FAMILY C1-RELATED"/>
    <property type="match status" value="1"/>
</dbReference>
<keyword evidence="4" id="KW-1185">Reference proteome</keyword>
<comment type="caution">
    <text evidence="3">The sequence shown here is derived from an EMBL/GenBank/DDBJ whole genome shotgun (WGS) entry which is preliminary data.</text>
</comment>
<sequence>MQISKPRLAMLLRSKCYPDDNLRFRCGFPIEFAAKCPPIRWRIRSELVATTRIRSEVAAIPRFLHEFASESADISLANPQRNLELSSGPNVHNVQAVAIASTLTDRHCIASNGTSNFRFSDQDLLACSRHYTGWTSKICTGRGQRRLCAPRPLSGCEGGSMGLAWKYLTNSSNGIVSGGHYKSDDGCLSYEYPPCDHTKKSCYKVNEGVRQPECSKGCLATYNHTYLLDKRRITSACQFNYPYNTNVTVFNEFVKNVQLEIMQNGPIIGVLRLYPSFDKFNPRDENEIYKPSGDERYNSLHAVKIIGWGIGNQNGTELPYWLVSNSFNYYWGNRGFFKIFRGKDVHESAGINEQLSAGMPLIV</sequence>
<dbReference type="STRING" id="158441.A0A226F3S8"/>
<dbReference type="SMART" id="SM00645">
    <property type="entry name" value="Pept_C1"/>
    <property type="match status" value="1"/>
</dbReference>
<evidence type="ECO:0000259" key="2">
    <source>
        <dbReference type="SMART" id="SM00645"/>
    </source>
</evidence>
<dbReference type="Proteomes" id="UP000198287">
    <property type="component" value="Unassembled WGS sequence"/>
</dbReference>
<dbReference type="Pfam" id="PF00112">
    <property type="entry name" value="Peptidase_C1"/>
    <property type="match status" value="1"/>
</dbReference>
<organism evidence="3 4">
    <name type="scientific">Folsomia candida</name>
    <name type="common">Springtail</name>
    <dbReference type="NCBI Taxonomy" id="158441"/>
    <lineage>
        <taxon>Eukaryota</taxon>
        <taxon>Metazoa</taxon>
        <taxon>Ecdysozoa</taxon>
        <taxon>Arthropoda</taxon>
        <taxon>Hexapoda</taxon>
        <taxon>Collembola</taxon>
        <taxon>Entomobryomorpha</taxon>
        <taxon>Isotomoidea</taxon>
        <taxon>Isotomidae</taxon>
        <taxon>Proisotominae</taxon>
        <taxon>Folsomia</taxon>
    </lineage>
</organism>
<dbReference type="InterPro" id="IPR000668">
    <property type="entry name" value="Peptidase_C1A_C"/>
</dbReference>
<comment type="similarity">
    <text evidence="1">Belongs to the peptidase C1 family.</text>
</comment>